<proteinExistence type="inferred from homology"/>
<feature type="non-terminal residue" evidence="8">
    <location>
        <position position="1"/>
    </location>
</feature>
<protein>
    <submittedName>
        <fullName evidence="8">MSLNL protein</fullName>
    </submittedName>
</protein>
<keyword evidence="5" id="KW-0472">Membrane</keyword>
<evidence type="ECO:0000256" key="6">
    <source>
        <dbReference type="ARBA" id="ARBA00023180"/>
    </source>
</evidence>
<dbReference type="InterPro" id="IPR010335">
    <property type="entry name" value="Mesothelin"/>
</dbReference>
<dbReference type="GO" id="GO:0009986">
    <property type="term" value="C:cell surface"/>
    <property type="evidence" value="ECO:0007669"/>
    <property type="project" value="TreeGrafter"/>
</dbReference>
<dbReference type="Pfam" id="PF06060">
    <property type="entry name" value="Mesothelin"/>
    <property type="match status" value="1"/>
</dbReference>
<name>A0A7K4Z9W4_BUCAB</name>
<evidence type="ECO:0000313" key="8">
    <source>
        <dbReference type="EMBL" id="NWR68205.1"/>
    </source>
</evidence>
<evidence type="ECO:0000313" key="9">
    <source>
        <dbReference type="Proteomes" id="UP000551127"/>
    </source>
</evidence>
<evidence type="ECO:0000256" key="5">
    <source>
        <dbReference type="ARBA" id="ARBA00023136"/>
    </source>
</evidence>
<dbReference type="PANTHER" id="PTHR23412:SF15">
    <property type="entry name" value="MESOTHELIN-LIKE PROTEIN"/>
    <property type="match status" value="1"/>
</dbReference>
<feature type="compositionally biased region" description="Low complexity" evidence="7">
    <location>
        <begin position="617"/>
        <end position="652"/>
    </location>
</feature>
<dbReference type="EMBL" id="VYZL01013415">
    <property type="protein sequence ID" value="NWR68205.1"/>
    <property type="molecule type" value="Genomic_DNA"/>
</dbReference>
<organism evidence="8 9">
    <name type="scientific">Bucorvus abyssinicus</name>
    <name type="common">Northern ground-hornbill</name>
    <name type="synonym">Abyssinian ground-hornbill</name>
    <dbReference type="NCBI Taxonomy" id="153643"/>
    <lineage>
        <taxon>Eukaryota</taxon>
        <taxon>Metazoa</taxon>
        <taxon>Chordata</taxon>
        <taxon>Craniata</taxon>
        <taxon>Vertebrata</taxon>
        <taxon>Euteleostomi</taxon>
        <taxon>Archelosauria</taxon>
        <taxon>Archosauria</taxon>
        <taxon>Dinosauria</taxon>
        <taxon>Saurischia</taxon>
        <taxon>Theropoda</taxon>
        <taxon>Coelurosauria</taxon>
        <taxon>Aves</taxon>
        <taxon>Neognathae</taxon>
        <taxon>Neoaves</taxon>
        <taxon>Telluraves</taxon>
        <taxon>Coraciimorphae</taxon>
        <taxon>Bucerotiformes</taxon>
        <taxon>Bucorvidae</taxon>
        <taxon>Bucorvus</taxon>
    </lineage>
</organism>
<dbReference type="PANTHER" id="PTHR23412">
    <property type="entry name" value="STEREOCILIN RELATED"/>
    <property type="match status" value="1"/>
</dbReference>
<dbReference type="Proteomes" id="UP000551127">
    <property type="component" value="Unassembled WGS sequence"/>
</dbReference>
<keyword evidence="3" id="KW-0732">Signal</keyword>
<evidence type="ECO:0000256" key="7">
    <source>
        <dbReference type="SAM" id="MobiDB-lite"/>
    </source>
</evidence>
<dbReference type="GO" id="GO:0016020">
    <property type="term" value="C:membrane"/>
    <property type="evidence" value="ECO:0007669"/>
    <property type="project" value="UniProtKB-SubCell"/>
</dbReference>
<keyword evidence="9" id="KW-1185">Reference proteome</keyword>
<sequence>PQRSLSASVLQGFQCIPASDLPAADILAVAQGLQNRTAELSSAQLSCLARLLAAKNLTADFGRYPPDLLLFFDSSEVRGGTCQEFYTRASHGNLDLLPQGSAQRTGLLRGALACLRVRSGRLRPEQLSSLGALVCDMEPETITASDPGILENLKLCPALTGAQRDALNAVLLGGGTAYGDPPSWDLQTLQNLGPLVMALNQTTLSLVAKAAREALGRSIAATYSTQGHSQREKSLTLLRALAAPAASSHPRLKRSTDGCPSTPITASTFSDPFFIINYTAEEFELCLSNEVLKANLKPLLDQLLPTSFRQVVKNKLDQIYPSGIPEEQLKLLGPLSSQFSMEEISSWSVTTSDTLLALLDGRWKAPQLQQLLSRYLGLGGNLTGPLLHKIGGENLCNLQEVQLEQIPSEAIGTAGPLNISSCSQTKKDQLYRKAQEAFAGQAGTPMDYYCRIRPYLGGAPAEDLRQLAAAGTAINMDLATFLALNPDELQKLSVPDVKRLLGENLPSLKTAENETSVMRWLERQSQRELDCQLGIGLKGGMVEPSPTGTSTPTQPTASASTTPGPTPTSPMASSNPTAPGGTTHPAPTTPNTVTPSTHSAPSTLGPISTSPLMSTNPPALGGTTHPAPATPSTHSAASTFSPTSTSPLVSSN</sequence>
<evidence type="ECO:0000256" key="1">
    <source>
        <dbReference type="ARBA" id="ARBA00004370"/>
    </source>
</evidence>
<feature type="compositionally biased region" description="Low complexity" evidence="7">
    <location>
        <begin position="544"/>
        <end position="599"/>
    </location>
</feature>
<dbReference type="AlphaFoldDB" id="A0A7K4Z9W4"/>
<comment type="caution">
    <text evidence="8">The sequence shown here is derived from an EMBL/GenBank/DDBJ whole genome shotgun (WGS) entry which is preliminary data.</text>
</comment>
<gene>
    <name evidence="8" type="primary">Mslnl</name>
    <name evidence="8" type="ORF">BUCABY_R15417</name>
</gene>
<evidence type="ECO:0000256" key="4">
    <source>
        <dbReference type="ARBA" id="ARBA00022889"/>
    </source>
</evidence>
<feature type="compositionally biased region" description="Polar residues" evidence="7">
    <location>
        <begin position="600"/>
        <end position="616"/>
    </location>
</feature>
<evidence type="ECO:0000256" key="3">
    <source>
        <dbReference type="ARBA" id="ARBA00022729"/>
    </source>
</evidence>
<dbReference type="InterPro" id="IPR026664">
    <property type="entry name" value="Stereocilin-rel"/>
</dbReference>
<keyword evidence="6" id="KW-0325">Glycoprotein</keyword>
<accession>A0A7K4Z9W4</accession>
<reference evidence="8 9" key="1">
    <citation type="submission" date="2019-09" db="EMBL/GenBank/DDBJ databases">
        <title>Bird 10,000 Genomes (B10K) Project - Family phase.</title>
        <authorList>
            <person name="Zhang G."/>
        </authorList>
    </citation>
    <scope>NUCLEOTIDE SEQUENCE [LARGE SCALE GENOMIC DNA]</scope>
    <source>
        <strain evidence="8">B10K-DU-012-80</strain>
    </source>
</reference>
<dbReference type="OrthoDB" id="9909579at2759"/>
<dbReference type="Gene3D" id="1.20.970.40">
    <property type="match status" value="1"/>
</dbReference>
<keyword evidence="4" id="KW-0130">Cell adhesion</keyword>
<dbReference type="GO" id="GO:0007160">
    <property type="term" value="P:cell-matrix adhesion"/>
    <property type="evidence" value="ECO:0007669"/>
    <property type="project" value="TreeGrafter"/>
</dbReference>
<comment type="similarity">
    <text evidence="2">Belongs to the mesothelin family.</text>
</comment>
<evidence type="ECO:0000256" key="2">
    <source>
        <dbReference type="ARBA" id="ARBA00011016"/>
    </source>
</evidence>
<feature type="non-terminal residue" evidence="8">
    <location>
        <position position="652"/>
    </location>
</feature>
<comment type="subcellular location">
    <subcellularLocation>
        <location evidence="1">Membrane</location>
    </subcellularLocation>
</comment>
<feature type="region of interest" description="Disordered" evidence="7">
    <location>
        <begin position="536"/>
        <end position="652"/>
    </location>
</feature>